<evidence type="ECO:0000313" key="2">
    <source>
        <dbReference type="Proteomes" id="UP000654075"/>
    </source>
</evidence>
<dbReference type="Proteomes" id="UP000654075">
    <property type="component" value="Unassembled WGS sequence"/>
</dbReference>
<dbReference type="EMBL" id="CAJNNV010012010">
    <property type="protein sequence ID" value="CAE8600292.1"/>
    <property type="molecule type" value="Genomic_DNA"/>
</dbReference>
<reference evidence="1" key="1">
    <citation type="submission" date="2021-02" db="EMBL/GenBank/DDBJ databases">
        <authorList>
            <person name="Dougan E. K."/>
            <person name="Rhodes N."/>
            <person name="Thang M."/>
            <person name="Chan C."/>
        </authorList>
    </citation>
    <scope>NUCLEOTIDE SEQUENCE</scope>
</reference>
<sequence length="107" mass="12014">MLAITRDSLQAVEAARVRPHKVDAKEMLAIARDSLRRAVETARVRPFRAVAREMLATTRDSLQAVEAARVRQLRQLMPVVMVTCSRKTALERLLLVAARASLSHKEI</sequence>
<proteinExistence type="predicted"/>
<gene>
    <name evidence="1" type="ORF">PGLA1383_LOCUS18623</name>
</gene>
<accession>A0A813EHR7</accession>
<protein>
    <submittedName>
        <fullName evidence="1">Uncharacterized protein</fullName>
    </submittedName>
</protein>
<evidence type="ECO:0000313" key="1">
    <source>
        <dbReference type="EMBL" id="CAE8600292.1"/>
    </source>
</evidence>
<keyword evidence="2" id="KW-1185">Reference proteome</keyword>
<name>A0A813EHR7_POLGL</name>
<comment type="caution">
    <text evidence="1">The sequence shown here is derived from an EMBL/GenBank/DDBJ whole genome shotgun (WGS) entry which is preliminary data.</text>
</comment>
<dbReference type="AlphaFoldDB" id="A0A813EHR7"/>
<organism evidence="1 2">
    <name type="scientific">Polarella glacialis</name>
    <name type="common">Dinoflagellate</name>
    <dbReference type="NCBI Taxonomy" id="89957"/>
    <lineage>
        <taxon>Eukaryota</taxon>
        <taxon>Sar</taxon>
        <taxon>Alveolata</taxon>
        <taxon>Dinophyceae</taxon>
        <taxon>Suessiales</taxon>
        <taxon>Suessiaceae</taxon>
        <taxon>Polarella</taxon>
    </lineage>
</organism>